<evidence type="ECO:0000313" key="2">
    <source>
        <dbReference type="EMBL" id="MFD0801120.1"/>
    </source>
</evidence>
<proteinExistence type="predicted"/>
<feature type="region of interest" description="Disordered" evidence="1">
    <location>
        <begin position="195"/>
        <end position="221"/>
    </location>
</feature>
<evidence type="ECO:0000256" key="1">
    <source>
        <dbReference type="SAM" id="MobiDB-lite"/>
    </source>
</evidence>
<keyword evidence="3" id="KW-1185">Reference proteome</keyword>
<organism evidence="2 3">
    <name type="scientific">Streptomonospora algeriensis</name>
    <dbReference type="NCBI Taxonomy" id="995084"/>
    <lineage>
        <taxon>Bacteria</taxon>
        <taxon>Bacillati</taxon>
        <taxon>Actinomycetota</taxon>
        <taxon>Actinomycetes</taxon>
        <taxon>Streptosporangiales</taxon>
        <taxon>Nocardiopsidaceae</taxon>
        <taxon>Streptomonospora</taxon>
    </lineage>
</organism>
<dbReference type="EMBL" id="JBHTHR010000153">
    <property type="protein sequence ID" value="MFD0801120.1"/>
    <property type="molecule type" value="Genomic_DNA"/>
</dbReference>
<gene>
    <name evidence="2" type="ORF">ACFQZU_07300</name>
</gene>
<dbReference type="Proteomes" id="UP001596956">
    <property type="component" value="Unassembled WGS sequence"/>
</dbReference>
<sequence>MVAALGTALALSTASCGGSDEESKPDPVAVDLSEFEKAPVPDNLWPIVREDMPEEGQPAMSAPLHEEMAWNAMYRITDIGGRVDESAHGKCPEFEREKGASATCEVRYLDHDFKARITLTEVREYTLNYRVEVDALPVTREKALHELRMSTLAEYAACDMDDVEIVDPGNPDDKINCRAFGTRNDLLHRVTLKPTQRGPYEYPGEVGSATPIGEPSSSSTP</sequence>
<comment type="caution">
    <text evidence="2">The sequence shown here is derived from an EMBL/GenBank/DDBJ whole genome shotgun (WGS) entry which is preliminary data.</text>
</comment>
<evidence type="ECO:0008006" key="4">
    <source>
        <dbReference type="Google" id="ProtNLM"/>
    </source>
</evidence>
<reference evidence="3" key="1">
    <citation type="journal article" date="2019" name="Int. J. Syst. Evol. Microbiol.">
        <title>The Global Catalogue of Microorganisms (GCM) 10K type strain sequencing project: providing services to taxonomists for standard genome sequencing and annotation.</title>
        <authorList>
            <consortium name="The Broad Institute Genomics Platform"/>
            <consortium name="The Broad Institute Genome Sequencing Center for Infectious Disease"/>
            <person name="Wu L."/>
            <person name="Ma J."/>
        </authorList>
    </citation>
    <scope>NUCLEOTIDE SEQUENCE [LARGE SCALE GENOMIC DNA]</scope>
    <source>
        <strain evidence="3">CCUG 63369</strain>
    </source>
</reference>
<name>A0ABW3BDJ0_9ACTN</name>
<accession>A0ABW3BDJ0</accession>
<protein>
    <recommendedName>
        <fullName evidence="4">Lipoprotein</fullName>
    </recommendedName>
</protein>
<evidence type="ECO:0000313" key="3">
    <source>
        <dbReference type="Proteomes" id="UP001596956"/>
    </source>
</evidence>